<dbReference type="PANTHER" id="PTHR13723">
    <property type="entry name" value="ADAMTS A DISINTEGRIN AND METALLOPROTEASE WITH THROMBOSPONDIN MOTIFS PROTEASE"/>
    <property type="match status" value="1"/>
</dbReference>
<evidence type="ECO:0000256" key="19">
    <source>
        <dbReference type="SAM" id="MobiDB-lite"/>
    </source>
</evidence>
<feature type="binding site" evidence="16 18">
    <location>
        <position position="519"/>
    </location>
    <ligand>
        <name>Zn(2+)</name>
        <dbReference type="ChEBI" id="CHEBI:29105"/>
        <note>catalytic</note>
    </ligand>
</feature>
<evidence type="ECO:0000256" key="7">
    <source>
        <dbReference type="ARBA" id="ARBA00022729"/>
    </source>
</evidence>
<evidence type="ECO:0000256" key="2">
    <source>
        <dbReference type="ARBA" id="ARBA00022525"/>
    </source>
</evidence>
<dbReference type="SMART" id="SM00608">
    <property type="entry name" value="ACR"/>
    <property type="match status" value="1"/>
</dbReference>
<dbReference type="Pfam" id="PF00090">
    <property type="entry name" value="TSP_1"/>
    <property type="match status" value="1"/>
</dbReference>
<keyword evidence="9" id="KW-0378">Hydrolase</keyword>
<feature type="binding site" evidence="16">
    <location>
        <position position="376"/>
    </location>
    <ligand>
        <name>Ca(2+)</name>
        <dbReference type="ChEBI" id="CHEBI:29108"/>
        <label>2</label>
    </ligand>
</feature>
<dbReference type="InterPro" id="IPR001590">
    <property type="entry name" value="Peptidase_M12B"/>
</dbReference>
<evidence type="ECO:0000256" key="3">
    <source>
        <dbReference type="ARBA" id="ARBA00022530"/>
    </source>
</evidence>
<dbReference type="SUPFAM" id="SSF82895">
    <property type="entry name" value="TSP-1 type 1 repeat"/>
    <property type="match status" value="7"/>
</dbReference>
<gene>
    <name evidence="23" type="primary">LOC106072175</name>
</gene>
<feature type="compositionally biased region" description="Basic and acidic residues" evidence="19">
    <location>
        <begin position="346"/>
        <end position="360"/>
    </location>
</feature>
<dbReference type="InterPro" id="IPR010294">
    <property type="entry name" value="ADAMTS_spacer1"/>
</dbReference>
<evidence type="ECO:0000259" key="21">
    <source>
        <dbReference type="PROSITE" id="PS50900"/>
    </source>
</evidence>
<dbReference type="Pfam" id="PF01562">
    <property type="entry name" value="Pep_M12B_propep"/>
    <property type="match status" value="1"/>
</dbReference>
<feature type="region of interest" description="Disordered" evidence="19">
    <location>
        <begin position="346"/>
        <end position="368"/>
    </location>
</feature>
<dbReference type="Pfam" id="PF19236">
    <property type="entry name" value="ADAMTS_CR_3"/>
    <property type="match status" value="1"/>
</dbReference>
<dbReference type="GO" id="GO:0030198">
    <property type="term" value="P:extracellular matrix organization"/>
    <property type="evidence" value="ECO:0007669"/>
    <property type="project" value="InterPro"/>
</dbReference>
<dbReference type="Gene3D" id="3.40.1620.60">
    <property type="match status" value="1"/>
</dbReference>
<dbReference type="GO" id="GO:0046872">
    <property type="term" value="F:metal ion binding"/>
    <property type="evidence" value="ECO:0007669"/>
    <property type="project" value="UniProtKB-KW"/>
</dbReference>
<evidence type="ECO:0000256" key="6">
    <source>
        <dbReference type="ARBA" id="ARBA00022723"/>
    </source>
</evidence>
<dbReference type="FunFam" id="2.60.120.830:FF:000001">
    <property type="entry name" value="A disintegrin and metalloproteinase with thrombospondin motifs 1"/>
    <property type="match status" value="1"/>
</dbReference>
<evidence type="ECO:0000256" key="14">
    <source>
        <dbReference type="ARBA" id="ARBA00023180"/>
    </source>
</evidence>
<comment type="subcellular location">
    <subcellularLocation>
        <location evidence="1">Secreted</location>
        <location evidence="1">Extracellular space</location>
        <location evidence="1">Extracellular matrix</location>
    </subcellularLocation>
</comment>
<feature type="disulfide bond" evidence="17">
    <location>
        <begin position="536"/>
        <end position="562"/>
    </location>
</feature>
<dbReference type="InterPro" id="IPR041645">
    <property type="entry name" value="ADAMTS_CR_2"/>
</dbReference>
<keyword evidence="14" id="KW-0325">Glycoprotein</keyword>
<feature type="binding site" evidence="16">
    <location>
        <position position="376"/>
    </location>
    <ligand>
        <name>Ca(2+)</name>
        <dbReference type="ChEBI" id="CHEBI:29108"/>
        <label>1</label>
    </ligand>
</feature>
<dbReference type="PROSITE" id="PS50092">
    <property type="entry name" value="TSP1"/>
    <property type="match status" value="7"/>
</dbReference>
<feature type="domain" description="Peptidase M12B" evidence="20">
    <location>
        <begin position="373"/>
        <end position="583"/>
    </location>
</feature>
<evidence type="ECO:0000313" key="22">
    <source>
        <dbReference type="Proteomes" id="UP001165740"/>
    </source>
</evidence>
<feature type="disulfide bond" evidence="17">
    <location>
        <begin position="478"/>
        <end position="485"/>
    </location>
</feature>
<keyword evidence="5" id="KW-0165">Cleavage on pair of basic residues</keyword>
<dbReference type="PROSITE" id="PS50900">
    <property type="entry name" value="PLAC"/>
    <property type="match status" value="1"/>
</dbReference>
<dbReference type="SUPFAM" id="SSF55486">
    <property type="entry name" value="Metalloproteases ('zincins'), catalytic domain"/>
    <property type="match status" value="1"/>
</dbReference>
<keyword evidence="3" id="KW-0272">Extracellular matrix</keyword>
<dbReference type="InterPro" id="IPR000884">
    <property type="entry name" value="TSP1_rpt"/>
</dbReference>
<feature type="region of interest" description="Disordered" evidence="19">
    <location>
        <begin position="1"/>
        <end position="21"/>
    </location>
</feature>
<evidence type="ECO:0000256" key="1">
    <source>
        <dbReference type="ARBA" id="ARBA00004498"/>
    </source>
</evidence>
<dbReference type="InterPro" id="IPR045371">
    <property type="entry name" value="ADAMTS_CR_3"/>
</dbReference>
<dbReference type="CDD" id="cd04273">
    <property type="entry name" value="ZnMc_ADAMTS_like"/>
    <property type="match status" value="1"/>
</dbReference>
<feature type="binding site" evidence="16">
    <location>
        <position position="467"/>
    </location>
    <ligand>
        <name>Ca(2+)</name>
        <dbReference type="ChEBI" id="CHEBI:29108"/>
        <label>1</label>
    </ligand>
</feature>
<feature type="binding site" description="in inhibited form" evidence="16">
    <location>
        <position position="329"/>
    </location>
    <ligand>
        <name>Zn(2+)</name>
        <dbReference type="ChEBI" id="CHEBI:29105"/>
        <note>catalytic</note>
    </ligand>
</feature>
<dbReference type="FunFam" id="2.20.100.10:FF:000006">
    <property type="entry name" value="A disintegrin and metalloproteinase with thrombospondin motifs 1"/>
    <property type="match status" value="1"/>
</dbReference>
<dbReference type="Gene3D" id="2.20.100.10">
    <property type="entry name" value="Thrombospondin type-1 (TSP1) repeat"/>
    <property type="match status" value="7"/>
</dbReference>
<evidence type="ECO:0000256" key="5">
    <source>
        <dbReference type="ARBA" id="ARBA00022685"/>
    </source>
</evidence>
<keyword evidence="12" id="KW-0865">Zymogen</keyword>
<dbReference type="InterPro" id="IPR036383">
    <property type="entry name" value="TSP1_rpt_sf"/>
</dbReference>
<dbReference type="Pfam" id="PF05986">
    <property type="entry name" value="ADAMTS_spacer1"/>
    <property type="match status" value="1"/>
</dbReference>
<evidence type="ECO:0000256" key="8">
    <source>
        <dbReference type="ARBA" id="ARBA00022737"/>
    </source>
</evidence>
<feature type="disulfide bond" evidence="17">
    <location>
        <begin position="449"/>
        <end position="503"/>
    </location>
</feature>
<comment type="caution">
    <text evidence="18">Lacks conserved residue(s) required for the propagation of feature annotation.</text>
</comment>
<protein>
    <submittedName>
        <fullName evidence="23">A disintegrin and metalloproteinase with thrombospondin motifs 7-like isoform X1</fullName>
    </submittedName>
</protein>
<feature type="disulfide bond" evidence="17">
    <location>
        <begin position="497"/>
        <end position="578"/>
    </location>
</feature>
<evidence type="ECO:0000256" key="15">
    <source>
        <dbReference type="PIRSR" id="PIRSR613273-1"/>
    </source>
</evidence>
<evidence type="ECO:0000259" key="20">
    <source>
        <dbReference type="PROSITE" id="PS50215"/>
    </source>
</evidence>
<feature type="active site" evidence="15 18">
    <location>
        <position position="520"/>
    </location>
</feature>
<evidence type="ECO:0000256" key="10">
    <source>
        <dbReference type="ARBA" id="ARBA00022833"/>
    </source>
</evidence>
<feature type="binding site" evidence="16">
    <location>
        <position position="581"/>
    </location>
    <ligand>
        <name>Ca(2+)</name>
        <dbReference type="ChEBI" id="CHEBI:29108"/>
        <label>2</label>
    </ligand>
</feature>
<dbReference type="GO" id="GO:0004222">
    <property type="term" value="F:metalloendopeptidase activity"/>
    <property type="evidence" value="ECO:0007669"/>
    <property type="project" value="InterPro"/>
</dbReference>
<evidence type="ECO:0000256" key="9">
    <source>
        <dbReference type="ARBA" id="ARBA00022801"/>
    </source>
</evidence>
<dbReference type="Pfam" id="PF01421">
    <property type="entry name" value="Reprolysin"/>
    <property type="match status" value="1"/>
</dbReference>
<dbReference type="InterPro" id="IPR010909">
    <property type="entry name" value="PLAC"/>
</dbReference>
<feature type="binding site" evidence="16">
    <location>
        <position position="460"/>
    </location>
    <ligand>
        <name>Ca(2+)</name>
        <dbReference type="ChEBI" id="CHEBI:29108"/>
        <label>1</label>
    </ligand>
</feature>
<dbReference type="InterPro" id="IPR050439">
    <property type="entry name" value="ADAMTS_ADAMTS-like"/>
</dbReference>
<evidence type="ECO:0000256" key="16">
    <source>
        <dbReference type="PIRSR" id="PIRSR613273-2"/>
    </source>
</evidence>
<keyword evidence="2" id="KW-0964">Secreted</keyword>
<feature type="disulfide bond" evidence="17">
    <location>
        <begin position="605"/>
        <end position="631"/>
    </location>
</feature>
<keyword evidence="22" id="KW-1185">Reference proteome</keyword>
<feature type="binding site" evidence="16">
    <location>
        <position position="460"/>
    </location>
    <ligand>
        <name>Ca(2+)</name>
        <dbReference type="ChEBI" id="CHEBI:29108"/>
        <label>2</label>
    </ligand>
</feature>
<dbReference type="Pfam" id="PF17771">
    <property type="entry name" value="ADAMTS_CR_2"/>
    <property type="match status" value="1"/>
</dbReference>
<evidence type="ECO:0000256" key="18">
    <source>
        <dbReference type="PROSITE-ProRule" id="PRU00276"/>
    </source>
</evidence>
<keyword evidence="11" id="KW-0482">Metalloprotease</keyword>
<dbReference type="GO" id="GO:0031012">
    <property type="term" value="C:extracellular matrix"/>
    <property type="evidence" value="ECO:0007669"/>
    <property type="project" value="TreeGrafter"/>
</dbReference>
<reference evidence="23" key="1">
    <citation type="submission" date="2025-08" db="UniProtKB">
        <authorList>
            <consortium name="RefSeq"/>
        </authorList>
    </citation>
    <scope>IDENTIFICATION</scope>
</reference>
<dbReference type="Gene3D" id="3.40.390.10">
    <property type="entry name" value="Collagenase (Catalytic Domain)"/>
    <property type="match status" value="1"/>
</dbReference>
<evidence type="ECO:0000256" key="4">
    <source>
        <dbReference type="ARBA" id="ARBA00022670"/>
    </source>
</evidence>
<keyword evidence="16" id="KW-0106">Calcium</keyword>
<feature type="disulfide bond" evidence="17">
    <location>
        <begin position="650"/>
        <end position="661"/>
    </location>
</feature>
<comment type="cofactor">
    <cofactor evidence="16">
        <name>Zn(2+)</name>
        <dbReference type="ChEBI" id="CHEBI:29105"/>
    </cofactor>
    <text evidence="16">Binds 1 zinc ion per subunit.</text>
</comment>
<feature type="disulfide bond" evidence="17">
    <location>
        <begin position="688"/>
        <end position="726"/>
    </location>
</feature>
<feature type="disulfide bond" evidence="17">
    <location>
        <begin position="616"/>
        <end position="637"/>
    </location>
</feature>
<dbReference type="InterPro" id="IPR002870">
    <property type="entry name" value="Peptidase_M12B_N"/>
</dbReference>
<dbReference type="FunFam" id="3.40.390.10:FF:000001">
    <property type="entry name" value="A disintegrin and metalloproteinase with thrombospondin motifs 1"/>
    <property type="match status" value="1"/>
</dbReference>
<dbReference type="InterPro" id="IPR006586">
    <property type="entry name" value="ADAM_Cys-rich"/>
</dbReference>
<dbReference type="PRINTS" id="PR01857">
    <property type="entry name" value="ADAMTSFAMILY"/>
</dbReference>
<dbReference type="GeneID" id="106072175"/>
<feature type="binding site" evidence="16">
    <location>
        <position position="578"/>
    </location>
    <ligand>
        <name>Ca(2+)</name>
        <dbReference type="ChEBI" id="CHEBI:29108"/>
        <label>1</label>
    </ligand>
</feature>
<sequence length="1463" mass="164026">MRARGPCGPGASSQSGTRCREMGPLMRVPKQGCFNEDDHISDLRDETDCFPNAEDSCTLDNFKFSVLRWTPFRDAHQESAGAYAMGLRHSARLRSSRTNWGCACLRCTPLLLCILFLVLNGCHGAHSEFSFPDIRQGQFAQDLSHFHISWPSRVNHVGEHISHDLHAKSPQLPRARRSADGQDSMDISPAAHEADTSAHHGVLHYKIPLHKDKDVVVQLKRSSALLAPSAILERRSKNVSDSSFIRLSHHNSCHFTGTVTGVADSKVALSACNGLRGFLLIEGEDYLIEPVKGHNVTKDTAHPHLVYKRSALPDQLDFVSRQKRKEPTCGVQEKYERDIRHRERWERHRRSTSDRQEGSKSHSRKKRSISTEKYVETLVVVDTEMVNYYENEDIETYVLTIMNMVASLFHDASIGNAINIVVVHLILIKDPDENLQITHHADKTLKSFCKWQKNINFRDDDHPNHHDVAVLLTRRNICTRMNEPCNTLGLAQVAGLCQPHRTCSINEDIGLSLAWTVAHELGHNFGMKHDNQYTDCTTDTETHYVMATHLTWDKTPFTWSNCSRSAITKFLDRNWGYCLDDPPGQHDFKYPELPPGTMYDADHQCRLLYGEGAERCNGIEALEQICTTLWCRVNNKCSTKLQPAAVGTLCGTDKWCFAGQCVDIGERPQAIDGQWGEWAEWTQCSRTCGAGVSFSERLCNHPPPSNGGKYCTGERKRYRICNTDNCPENAPSFRAQQCSEFNEIPYKGSLYEWEPLSTPDTPCQLHCKPKDLYFSILLKDIVTDGTPCLTGSRHMCISGRCRHVGCDWNIDSSAIEDHCGVCFGDGSTCKTIKQQFNETKQLGYVEATVIPAGARNIRVEEVAEASNFLAVRNNAGEYYLNGHWFIQWSGDYEVAGTIIHYKRTGNKETFSAPGPIKEALHIMLLMQTHNPGVEFEYTVPKENATDYKKQSFSWDYVGWSHCTVSCGGGMQRSPVICREQEAGMVDEMYCDQSAKPDDLLRECNSHQCPARWWTGPWQHCSVTCGEKGIHRRTVICVRSLGADEQIALEDQACSGQEKPVELEPCHHKEPCPGLGQWVTEEWSDCTRNCGGGVQFRKVICLGGSTCDDEKPEMKQACNEQKCMENLVEDILNMPEGGTADTLSTSTNTPHEEFKNFNIGESHSTLVKEDAKEDKPTTEEHPHKHRHHKVHPHNDKNDIKASPGTHVESDAVNGSITEAGDNVPISDSPSGELQEIKKGSKYIWQISEWSQCSNHCGTGIKVRDVFCIQSISGAQVNADHCDVTSKPTITEECTQALCTEWTLGNWTTCSVTCGYGTQHRSVECLNPDKCDVNDKPEESRVCQLHPCSAWVTGDWSQCTKSCGVGTQLRLVQCVNLTSQQLAEGCNMSTVPESSQDCNIHDCPADDNAAQVVSTQCDVNEISSNVCRMLKKVGLCQKQYVQTKCCRTCQDHSRENPEQTKMSRR</sequence>
<name>A0A9W2YHC4_BIOGL</name>
<feature type="disulfide bond" evidence="17">
    <location>
        <begin position="626"/>
        <end position="656"/>
    </location>
</feature>
<keyword evidence="8" id="KW-0677">Repeat</keyword>
<feature type="domain" description="PLAC" evidence="21">
    <location>
        <begin position="1411"/>
        <end position="1451"/>
    </location>
</feature>
<dbReference type="GO" id="GO:0006508">
    <property type="term" value="P:proteolysis"/>
    <property type="evidence" value="ECO:0007669"/>
    <property type="project" value="UniProtKB-KW"/>
</dbReference>
<dbReference type="SMART" id="SM00209">
    <property type="entry name" value="TSP1"/>
    <property type="match status" value="7"/>
</dbReference>
<dbReference type="InterPro" id="IPR024079">
    <property type="entry name" value="MetalloPept_cat_dom_sf"/>
</dbReference>
<dbReference type="OrthoDB" id="412680at2759"/>
<feature type="region of interest" description="Disordered" evidence="19">
    <location>
        <begin position="1160"/>
        <end position="1231"/>
    </location>
</feature>
<evidence type="ECO:0000256" key="11">
    <source>
        <dbReference type="ARBA" id="ARBA00023049"/>
    </source>
</evidence>
<feature type="region of interest" description="Disordered" evidence="19">
    <location>
        <begin position="164"/>
        <end position="187"/>
    </location>
</feature>
<evidence type="ECO:0000256" key="17">
    <source>
        <dbReference type="PIRSR" id="PIRSR613273-3"/>
    </source>
</evidence>
<evidence type="ECO:0000256" key="12">
    <source>
        <dbReference type="ARBA" id="ARBA00023145"/>
    </source>
</evidence>
<dbReference type="OMA" id="YGLHHPV"/>
<proteinExistence type="predicted"/>
<keyword evidence="7" id="KW-0732">Signal</keyword>
<keyword evidence="13 17" id="KW-1015">Disulfide bond</keyword>
<feature type="binding site" evidence="16 18">
    <location>
        <position position="529"/>
    </location>
    <ligand>
        <name>Zn(2+)</name>
        <dbReference type="ChEBI" id="CHEBI:29105"/>
        <note>catalytic</note>
    </ligand>
</feature>
<dbReference type="RefSeq" id="XP_055862069.1">
    <property type="nucleotide sequence ID" value="XM_056006094.1"/>
</dbReference>
<keyword evidence="10 16" id="KW-0862">Zinc</keyword>
<accession>A0A9W2YHC4</accession>
<dbReference type="FunFam" id="2.20.100.10:FF:000005">
    <property type="entry name" value="ADAM metallopeptidase with thrombospondin type 1 motif 9"/>
    <property type="match status" value="3"/>
</dbReference>
<feature type="disulfide bond" evidence="17">
    <location>
        <begin position="699"/>
        <end position="711"/>
    </location>
</feature>
<dbReference type="InterPro" id="IPR013273">
    <property type="entry name" value="ADAMTS/ADAMTS-like"/>
</dbReference>
<organism evidence="22 23">
    <name type="scientific">Biomphalaria glabrata</name>
    <name type="common">Bloodfluke planorb</name>
    <name type="synonym">Freshwater snail</name>
    <dbReference type="NCBI Taxonomy" id="6526"/>
    <lineage>
        <taxon>Eukaryota</taxon>
        <taxon>Metazoa</taxon>
        <taxon>Spiralia</taxon>
        <taxon>Lophotrochozoa</taxon>
        <taxon>Mollusca</taxon>
        <taxon>Gastropoda</taxon>
        <taxon>Heterobranchia</taxon>
        <taxon>Euthyneura</taxon>
        <taxon>Panpulmonata</taxon>
        <taxon>Hygrophila</taxon>
        <taxon>Lymnaeoidea</taxon>
        <taxon>Planorbidae</taxon>
        <taxon>Biomphalaria</taxon>
    </lineage>
</organism>
<dbReference type="Proteomes" id="UP001165740">
    <property type="component" value="Chromosome 1"/>
</dbReference>
<evidence type="ECO:0000256" key="13">
    <source>
        <dbReference type="ARBA" id="ARBA00023157"/>
    </source>
</evidence>
<feature type="disulfide bond" evidence="17">
    <location>
        <begin position="684"/>
        <end position="721"/>
    </location>
</feature>
<evidence type="ECO:0000313" key="23">
    <source>
        <dbReference type="RefSeq" id="XP_055862069.1"/>
    </source>
</evidence>
<dbReference type="Pfam" id="PF19030">
    <property type="entry name" value="TSP1_ADAMTS"/>
    <property type="match status" value="6"/>
</dbReference>
<keyword evidence="6 16" id="KW-0479">Metal-binding</keyword>
<feature type="binding site" evidence="16 18">
    <location>
        <position position="523"/>
    </location>
    <ligand>
        <name>Zn(2+)</name>
        <dbReference type="ChEBI" id="CHEBI:29105"/>
        <note>catalytic</note>
    </ligand>
</feature>
<feature type="compositionally biased region" description="Basic and acidic residues" evidence="19">
    <location>
        <begin position="1165"/>
        <end position="1181"/>
    </location>
</feature>
<dbReference type="PANTHER" id="PTHR13723:SF200">
    <property type="entry name" value="ADAM METALLOPEPTIDASE WITH THROMBOSPONDIN TYPE 1 MOTIF B, ISOFORM B"/>
    <property type="match status" value="1"/>
</dbReference>
<dbReference type="Gene3D" id="2.60.120.830">
    <property type="match status" value="1"/>
</dbReference>
<feature type="binding site" evidence="16">
    <location>
        <position position="581"/>
    </location>
    <ligand>
        <name>Ca(2+)</name>
        <dbReference type="ChEBI" id="CHEBI:29108"/>
        <label>1</label>
    </ligand>
</feature>
<keyword evidence="4" id="KW-0645">Protease</keyword>
<dbReference type="PROSITE" id="PS50215">
    <property type="entry name" value="ADAM_MEPRO"/>
    <property type="match status" value="1"/>
</dbReference>